<keyword evidence="5" id="KW-1185">Reference proteome</keyword>
<dbReference type="InterPro" id="IPR046342">
    <property type="entry name" value="CBS_dom_sf"/>
</dbReference>
<dbReference type="SMART" id="SM00116">
    <property type="entry name" value="CBS"/>
    <property type="match status" value="2"/>
</dbReference>
<gene>
    <name evidence="4" type="ORF">NITMOv2_2013</name>
</gene>
<dbReference type="PANTHER" id="PTHR43080:SF2">
    <property type="entry name" value="CBS DOMAIN-CONTAINING PROTEIN"/>
    <property type="match status" value="1"/>
</dbReference>
<dbReference type="PANTHER" id="PTHR43080">
    <property type="entry name" value="CBS DOMAIN-CONTAINING PROTEIN CBSX3, MITOCHONDRIAL"/>
    <property type="match status" value="1"/>
</dbReference>
<dbReference type="KEGG" id="nmv:NITMOv2_2013"/>
<feature type="domain" description="CBS" evidence="3">
    <location>
        <begin position="7"/>
        <end position="66"/>
    </location>
</feature>
<dbReference type="OrthoDB" id="9794094at2"/>
<keyword evidence="1 2" id="KW-0129">CBS domain</keyword>
<evidence type="ECO:0000256" key="2">
    <source>
        <dbReference type="PROSITE-ProRule" id="PRU00703"/>
    </source>
</evidence>
<accession>A0A0K2GBW0</accession>
<proteinExistence type="predicted"/>
<dbReference type="Proteomes" id="UP000069205">
    <property type="component" value="Chromosome"/>
</dbReference>
<evidence type="ECO:0000313" key="4">
    <source>
        <dbReference type="EMBL" id="ALA58430.1"/>
    </source>
</evidence>
<evidence type="ECO:0000259" key="3">
    <source>
        <dbReference type="PROSITE" id="PS51371"/>
    </source>
</evidence>
<dbReference type="SUPFAM" id="SSF54631">
    <property type="entry name" value="CBS-domain pair"/>
    <property type="match status" value="1"/>
</dbReference>
<feature type="domain" description="CBS" evidence="3">
    <location>
        <begin position="74"/>
        <end position="130"/>
    </location>
</feature>
<dbReference type="Gene3D" id="3.10.580.10">
    <property type="entry name" value="CBS-domain"/>
    <property type="match status" value="1"/>
</dbReference>
<evidence type="ECO:0000256" key="1">
    <source>
        <dbReference type="ARBA" id="ARBA00023122"/>
    </source>
</evidence>
<dbReference type="Pfam" id="PF00571">
    <property type="entry name" value="CBS"/>
    <property type="match status" value="2"/>
</dbReference>
<dbReference type="RefSeq" id="WP_053379598.1">
    <property type="nucleotide sequence ID" value="NZ_CP011801.1"/>
</dbReference>
<dbReference type="AlphaFoldDB" id="A0A0K2GBW0"/>
<dbReference type="STRING" id="42253.NITMOv2_2013"/>
<dbReference type="InterPro" id="IPR000644">
    <property type="entry name" value="CBS_dom"/>
</dbReference>
<dbReference type="InterPro" id="IPR051257">
    <property type="entry name" value="Diverse_CBS-Domain"/>
</dbReference>
<reference evidence="4 5" key="1">
    <citation type="journal article" date="2015" name="Proc. Natl. Acad. Sci. U.S.A.">
        <title>Expanded metabolic versatility of ubiquitous nitrite-oxidizing bacteria from the genus Nitrospira.</title>
        <authorList>
            <person name="Koch H."/>
            <person name="Lucker S."/>
            <person name="Albertsen M."/>
            <person name="Kitzinger K."/>
            <person name="Herbold C."/>
            <person name="Spieck E."/>
            <person name="Nielsen P.H."/>
            <person name="Wagner M."/>
            <person name="Daims H."/>
        </authorList>
    </citation>
    <scope>NUCLEOTIDE SEQUENCE [LARGE SCALE GENOMIC DNA]</scope>
    <source>
        <strain evidence="4 5">NSP M-1</strain>
    </source>
</reference>
<evidence type="ECO:0000313" key="5">
    <source>
        <dbReference type="Proteomes" id="UP000069205"/>
    </source>
</evidence>
<name>A0A0K2GBW0_NITMO</name>
<protein>
    <submittedName>
        <fullName evidence="4">Putative CBS domain signal-transduction protein</fullName>
    </submittedName>
</protein>
<dbReference type="PROSITE" id="PS51371">
    <property type="entry name" value="CBS"/>
    <property type="match status" value="2"/>
</dbReference>
<sequence length="149" mass="16092">MKCKQVMTPHPSTCTPQATAQAAALIMSEEDVGIVPVVDADTHRLVGVVTDRDLCLDVVAPGKHPESVRLFSILHPNPVTCHAEDDIELCLARMKEAQVRRMPIVDDRGVCIGIIAQKDLALRVPEAEPVFSLLREISKPPGSPTPSNG</sequence>
<dbReference type="PATRIC" id="fig|42253.5.peg.1985"/>
<organism evidence="4 5">
    <name type="scientific">Nitrospira moscoviensis</name>
    <dbReference type="NCBI Taxonomy" id="42253"/>
    <lineage>
        <taxon>Bacteria</taxon>
        <taxon>Pseudomonadati</taxon>
        <taxon>Nitrospirota</taxon>
        <taxon>Nitrospiria</taxon>
        <taxon>Nitrospirales</taxon>
        <taxon>Nitrospiraceae</taxon>
        <taxon>Nitrospira</taxon>
    </lineage>
</organism>
<dbReference type="EMBL" id="CP011801">
    <property type="protein sequence ID" value="ALA58430.1"/>
    <property type="molecule type" value="Genomic_DNA"/>
</dbReference>